<evidence type="ECO:0000256" key="6">
    <source>
        <dbReference type="RuleBase" id="RU003983"/>
    </source>
</evidence>
<feature type="transmembrane region" description="Helical" evidence="7">
    <location>
        <begin position="65"/>
        <end position="82"/>
    </location>
</feature>
<feature type="transmembrane region" description="Helical" evidence="7">
    <location>
        <begin position="34"/>
        <end position="58"/>
    </location>
</feature>
<evidence type="ECO:0000313" key="9">
    <source>
        <dbReference type="EMBL" id="QAY74159.1"/>
    </source>
</evidence>
<organism evidence="9 10">
    <name type="scientific">Agromyces protaetiae</name>
    <dbReference type="NCBI Taxonomy" id="2509455"/>
    <lineage>
        <taxon>Bacteria</taxon>
        <taxon>Bacillati</taxon>
        <taxon>Actinomycetota</taxon>
        <taxon>Actinomycetes</taxon>
        <taxon>Micrococcales</taxon>
        <taxon>Microbacteriaceae</taxon>
        <taxon>Agromyces</taxon>
    </lineage>
</organism>
<evidence type="ECO:0000256" key="3">
    <source>
        <dbReference type="ARBA" id="ARBA00022801"/>
    </source>
</evidence>
<keyword evidence="3 6" id="KW-0378">Hydrolase</keyword>
<comment type="similarity">
    <text evidence="6">Belongs to the peptidase M48 family.</text>
</comment>
<keyword evidence="10" id="KW-1185">Reference proteome</keyword>
<accession>A0A4P6FHX6</accession>
<dbReference type="Proteomes" id="UP000291259">
    <property type="component" value="Chromosome"/>
</dbReference>
<dbReference type="PANTHER" id="PTHR34978">
    <property type="entry name" value="POSSIBLE SENSOR-TRANSDUCER PROTEIN BLAR"/>
    <property type="match status" value="1"/>
</dbReference>
<dbReference type="OrthoDB" id="9785340at2"/>
<keyword evidence="4 6" id="KW-0862">Zinc</keyword>
<feature type="transmembrane region" description="Helical" evidence="7">
    <location>
        <begin position="287"/>
        <end position="308"/>
    </location>
</feature>
<dbReference type="AlphaFoldDB" id="A0A4P6FHX6"/>
<dbReference type="Pfam" id="PF01435">
    <property type="entry name" value="Peptidase_M48"/>
    <property type="match status" value="1"/>
</dbReference>
<evidence type="ECO:0000256" key="2">
    <source>
        <dbReference type="ARBA" id="ARBA00022723"/>
    </source>
</evidence>
<keyword evidence="1 6" id="KW-0645">Protease</keyword>
<name>A0A4P6FHX6_9MICO</name>
<evidence type="ECO:0000256" key="5">
    <source>
        <dbReference type="ARBA" id="ARBA00023049"/>
    </source>
</evidence>
<proteinExistence type="inferred from homology"/>
<keyword evidence="5 6" id="KW-0482">Metalloprotease</keyword>
<gene>
    <name evidence="9" type="ORF">ET445_13290</name>
</gene>
<evidence type="ECO:0000256" key="4">
    <source>
        <dbReference type="ARBA" id="ARBA00022833"/>
    </source>
</evidence>
<evidence type="ECO:0000256" key="7">
    <source>
        <dbReference type="SAM" id="Phobius"/>
    </source>
</evidence>
<reference evidence="9 10" key="1">
    <citation type="submission" date="2019-01" db="EMBL/GenBank/DDBJ databases">
        <title>Genome sequencing of strain FW100M-8.</title>
        <authorList>
            <person name="Heo J."/>
            <person name="Kim S.-J."/>
            <person name="Kim J.-S."/>
            <person name="Hong S.-B."/>
            <person name="Kwon S.-W."/>
        </authorList>
    </citation>
    <scope>NUCLEOTIDE SEQUENCE [LARGE SCALE GENOMIC DNA]</scope>
    <source>
        <strain evidence="9 10">FW100M-8</strain>
    </source>
</reference>
<dbReference type="GO" id="GO:0046872">
    <property type="term" value="F:metal ion binding"/>
    <property type="evidence" value="ECO:0007669"/>
    <property type="project" value="UniProtKB-KW"/>
</dbReference>
<keyword evidence="7" id="KW-0472">Membrane</keyword>
<keyword evidence="7" id="KW-1133">Transmembrane helix</keyword>
<dbReference type="KEGG" id="agf:ET445_13290"/>
<keyword evidence="7" id="KW-0812">Transmembrane</keyword>
<evidence type="ECO:0000256" key="1">
    <source>
        <dbReference type="ARBA" id="ARBA00022670"/>
    </source>
</evidence>
<feature type="domain" description="Peptidase M48" evidence="8">
    <location>
        <begin position="141"/>
        <end position="198"/>
    </location>
</feature>
<dbReference type="GO" id="GO:0006508">
    <property type="term" value="P:proteolysis"/>
    <property type="evidence" value="ECO:0007669"/>
    <property type="project" value="UniProtKB-KW"/>
</dbReference>
<dbReference type="InterPro" id="IPR052173">
    <property type="entry name" value="Beta-lactam_resp_regulator"/>
</dbReference>
<dbReference type="Gene3D" id="3.30.2010.10">
    <property type="entry name" value="Metalloproteases ('zincins'), catalytic domain"/>
    <property type="match status" value="1"/>
</dbReference>
<feature type="transmembrane region" description="Helical" evidence="7">
    <location>
        <begin position="88"/>
        <end position="113"/>
    </location>
</feature>
<dbReference type="GO" id="GO:0004222">
    <property type="term" value="F:metalloendopeptidase activity"/>
    <property type="evidence" value="ECO:0007669"/>
    <property type="project" value="InterPro"/>
</dbReference>
<dbReference type="CDD" id="cd07326">
    <property type="entry name" value="M56_BlaR1_MecR1_like"/>
    <property type="match status" value="1"/>
</dbReference>
<comment type="cofactor">
    <cofactor evidence="6">
        <name>Zn(2+)</name>
        <dbReference type="ChEBI" id="CHEBI:29105"/>
    </cofactor>
    <text evidence="6">Binds 1 zinc ion per subunit.</text>
</comment>
<dbReference type="EMBL" id="CP035491">
    <property type="protein sequence ID" value="QAY74159.1"/>
    <property type="molecule type" value="Genomic_DNA"/>
</dbReference>
<evidence type="ECO:0000259" key="8">
    <source>
        <dbReference type="Pfam" id="PF01435"/>
    </source>
</evidence>
<dbReference type="InterPro" id="IPR001915">
    <property type="entry name" value="Peptidase_M48"/>
</dbReference>
<keyword evidence="2" id="KW-0479">Metal-binding</keyword>
<dbReference type="RefSeq" id="WP_129191706.1">
    <property type="nucleotide sequence ID" value="NZ_CP035491.1"/>
</dbReference>
<evidence type="ECO:0000313" key="10">
    <source>
        <dbReference type="Proteomes" id="UP000291259"/>
    </source>
</evidence>
<dbReference type="PANTHER" id="PTHR34978:SF3">
    <property type="entry name" value="SLR0241 PROTEIN"/>
    <property type="match status" value="1"/>
</dbReference>
<sequence>MPAVAAALGLLALALAWPVPVALARAAWPSRAPGLALALWQAIALGGGLSMIGCLVVLGTAPDGSILGSAEALLGAFFAGPIPAEFGVIHLAALTLAVGLTVHLALNLGATALRAERERRRQHQLIRILSDPMPGDPGTRLLAHSVPLAYCVPGLRGATVLTDGLLDVLSPDEVRAVIAHEHAHLGQFHHLVLLVFRSWHTALPWFPIANRAERAVSLLTEMLADDQALRDVGRDEIVRALSLMGSAAEPALTAESGGAVPDGDMLAARLGRLEHPAEHPLGAPARWGVMVLAVALITAPLVAMLTIVR</sequence>
<protein>
    <submittedName>
        <fullName evidence="9">M56 family peptidase</fullName>
    </submittedName>
</protein>